<dbReference type="Proteomes" id="UP000265566">
    <property type="component" value="Chromosome 4"/>
</dbReference>
<keyword evidence="1" id="KW-1133">Transmembrane helix</keyword>
<sequence>MWMSKFLSSNIITISLSLILLYLVFDQLYTYGYTVKHRIFHINTLVKKTLVLKILLISFIFVKSSTNIF</sequence>
<organism evidence="2">
    <name type="scientific">Medicago truncatula</name>
    <name type="common">Barrel medic</name>
    <name type="synonym">Medicago tribuloides</name>
    <dbReference type="NCBI Taxonomy" id="3880"/>
    <lineage>
        <taxon>Eukaryota</taxon>
        <taxon>Viridiplantae</taxon>
        <taxon>Streptophyta</taxon>
        <taxon>Embryophyta</taxon>
        <taxon>Tracheophyta</taxon>
        <taxon>Spermatophyta</taxon>
        <taxon>Magnoliopsida</taxon>
        <taxon>eudicotyledons</taxon>
        <taxon>Gunneridae</taxon>
        <taxon>Pentapetalae</taxon>
        <taxon>rosids</taxon>
        <taxon>fabids</taxon>
        <taxon>Fabales</taxon>
        <taxon>Fabaceae</taxon>
        <taxon>Papilionoideae</taxon>
        <taxon>50 kb inversion clade</taxon>
        <taxon>NPAAA clade</taxon>
        <taxon>Hologalegina</taxon>
        <taxon>IRL clade</taxon>
        <taxon>Trifolieae</taxon>
        <taxon>Medicago</taxon>
    </lineage>
</organism>
<dbReference type="EMBL" id="PSQE01000004">
    <property type="protein sequence ID" value="RHN62936.1"/>
    <property type="molecule type" value="Genomic_DNA"/>
</dbReference>
<evidence type="ECO:0008006" key="3">
    <source>
        <dbReference type="Google" id="ProtNLM"/>
    </source>
</evidence>
<keyword evidence="1" id="KW-0812">Transmembrane</keyword>
<reference evidence="2" key="1">
    <citation type="journal article" date="2018" name="Nat. Plants">
        <title>Whole-genome landscape of Medicago truncatula symbiotic genes.</title>
        <authorList>
            <person name="Pecrix Y."/>
            <person name="Gamas P."/>
            <person name="Carrere S."/>
        </authorList>
    </citation>
    <scope>NUCLEOTIDE SEQUENCE</scope>
    <source>
        <tissue evidence="2">Leaves</tissue>
    </source>
</reference>
<evidence type="ECO:0000313" key="2">
    <source>
        <dbReference type="EMBL" id="RHN62936.1"/>
    </source>
</evidence>
<feature type="transmembrane region" description="Helical" evidence="1">
    <location>
        <begin position="45"/>
        <end position="62"/>
    </location>
</feature>
<dbReference type="AlphaFoldDB" id="A0A396IBE5"/>
<feature type="transmembrane region" description="Helical" evidence="1">
    <location>
        <begin position="6"/>
        <end position="25"/>
    </location>
</feature>
<protein>
    <recommendedName>
        <fullName evidence="3">Transmembrane protein</fullName>
    </recommendedName>
</protein>
<keyword evidence="1" id="KW-0472">Membrane</keyword>
<proteinExistence type="predicted"/>
<dbReference type="Gramene" id="rna25574">
    <property type="protein sequence ID" value="RHN62936.1"/>
    <property type="gene ID" value="gene25574"/>
</dbReference>
<accession>A0A396IBE5</accession>
<evidence type="ECO:0000256" key="1">
    <source>
        <dbReference type="SAM" id="Phobius"/>
    </source>
</evidence>
<gene>
    <name evidence="2" type="ORF">MtrunA17_Chr4g0052871</name>
</gene>
<name>A0A396IBE5_MEDTR</name>
<comment type="caution">
    <text evidence="2">The sequence shown here is derived from an EMBL/GenBank/DDBJ whole genome shotgun (WGS) entry which is preliminary data.</text>
</comment>